<comment type="caution">
    <text evidence="2">The sequence shown here is derived from an EMBL/GenBank/DDBJ whole genome shotgun (WGS) entry which is preliminary data.</text>
</comment>
<proteinExistence type="predicted"/>
<feature type="transmembrane region" description="Helical" evidence="1">
    <location>
        <begin position="69"/>
        <end position="88"/>
    </location>
</feature>
<evidence type="ECO:0000256" key="1">
    <source>
        <dbReference type="SAM" id="Phobius"/>
    </source>
</evidence>
<evidence type="ECO:0000313" key="3">
    <source>
        <dbReference type="Proteomes" id="UP001596989"/>
    </source>
</evidence>
<dbReference type="Proteomes" id="UP001596989">
    <property type="component" value="Unassembled WGS sequence"/>
</dbReference>
<keyword evidence="1" id="KW-0812">Transmembrane</keyword>
<reference evidence="3" key="1">
    <citation type="journal article" date="2019" name="Int. J. Syst. Evol. Microbiol.">
        <title>The Global Catalogue of Microorganisms (GCM) 10K type strain sequencing project: providing services to taxonomists for standard genome sequencing and annotation.</title>
        <authorList>
            <consortium name="The Broad Institute Genomics Platform"/>
            <consortium name="The Broad Institute Genome Sequencing Center for Infectious Disease"/>
            <person name="Wu L."/>
            <person name="Ma J."/>
        </authorList>
    </citation>
    <scope>NUCLEOTIDE SEQUENCE [LARGE SCALE GENOMIC DNA]</scope>
    <source>
        <strain evidence="3">CCUG 59129</strain>
    </source>
</reference>
<name>A0ABW3HUX9_9BACL</name>
<organism evidence="2 3">
    <name type="scientific">Paenibacillus chungangensis</name>
    <dbReference type="NCBI Taxonomy" id="696535"/>
    <lineage>
        <taxon>Bacteria</taxon>
        <taxon>Bacillati</taxon>
        <taxon>Bacillota</taxon>
        <taxon>Bacilli</taxon>
        <taxon>Bacillales</taxon>
        <taxon>Paenibacillaceae</taxon>
        <taxon>Paenibacillus</taxon>
    </lineage>
</organism>
<protein>
    <submittedName>
        <fullName evidence="2">Uncharacterized protein</fullName>
    </submittedName>
</protein>
<sequence>MMGGKLGLGEKEISFLTKWTDIRKGGRVRYITTRGSLLGLILFAIWLVITIIEINISDFEKAVFTWDSFVRQCITWFVCEFIIGFIIANQSWKSREEKFHYLS</sequence>
<evidence type="ECO:0000313" key="2">
    <source>
        <dbReference type="EMBL" id="MFD0961290.1"/>
    </source>
</evidence>
<keyword evidence="1" id="KW-0472">Membrane</keyword>
<keyword evidence="3" id="KW-1185">Reference proteome</keyword>
<gene>
    <name evidence="2" type="ORF">ACFQ2I_18225</name>
</gene>
<feature type="transmembrane region" description="Helical" evidence="1">
    <location>
        <begin position="37"/>
        <end position="57"/>
    </location>
</feature>
<dbReference type="EMBL" id="JBHTJZ010000033">
    <property type="protein sequence ID" value="MFD0961290.1"/>
    <property type="molecule type" value="Genomic_DNA"/>
</dbReference>
<keyword evidence="1" id="KW-1133">Transmembrane helix</keyword>
<accession>A0ABW3HUX9</accession>